<evidence type="ECO:0000256" key="1">
    <source>
        <dbReference type="SAM" id="SignalP"/>
    </source>
</evidence>
<gene>
    <name evidence="2" type="ORF">CRM22_002259</name>
</gene>
<feature type="chain" id="PRO_5020942245" evidence="1">
    <location>
        <begin position="20"/>
        <end position="169"/>
    </location>
</feature>
<protein>
    <submittedName>
        <fullName evidence="2">Uncharacterized protein</fullName>
    </submittedName>
</protein>
<name>A0A4S2M6Z6_OPIFE</name>
<organism evidence="2 3">
    <name type="scientific">Opisthorchis felineus</name>
    <dbReference type="NCBI Taxonomy" id="147828"/>
    <lineage>
        <taxon>Eukaryota</taxon>
        <taxon>Metazoa</taxon>
        <taxon>Spiralia</taxon>
        <taxon>Lophotrochozoa</taxon>
        <taxon>Platyhelminthes</taxon>
        <taxon>Trematoda</taxon>
        <taxon>Digenea</taxon>
        <taxon>Opisthorchiida</taxon>
        <taxon>Opisthorchiata</taxon>
        <taxon>Opisthorchiidae</taxon>
        <taxon>Opisthorchis</taxon>
    </lineage>
</organism>
<keyword evidence="3" id="KW-1185">Reference proteome</keyword>
<accession>A0A4S2M6Z6</accession>
<comment type="caution">
    <text evidence="2">The sequence shown here is derived from an EMBL/GenBank/DDBJ whole genome shotgun (WGS) entry which is preliminary data.</text>
</comment>
<feature type="signal peptide" evidence="1">
    <location>
        <begin position="1"/>
        <end position="19"/>
    </location>
</feature>
<evidence type="ECO:0000313" key="3">
    <source>
        <dbReference type="Proteomes" id="UP000308267"/>
    </source>
</evidence>
<dbReference type="Proteomes" id="UP000308267">
    <property type="component" value="Unassembled WGS sequence"/>
</dbReference>
<keyword evidence="1" id="KW-0732">Signal</keyword>
<dbReference type="OrthoDB" id="10398551at2759"/>
<dbReference type="EMBL" id="SJOL01004009">
    <property type="protein sequence ID" value="TGZ72142.1"/>
    <property type="molecule type" value="Genomic_DNA"/>
</dbReference>
<reference evidence="2 3" key="1">
    <citation type="journal article" date="2019" name="BMC Genomics">
        <title>New insights from Opisthorchis felineus genome: update on genomics of the epidemiologically important liver flukes.</title>
        <authorList>
            <person name="Ershov N.I."/>
            <person name="Mordvinov V.A."/>
            <person name="Prokhortchouk E.B."/>
            <person name="Pakharukova M.Y."/>
            <person name="Gunbin K.V."/>
            <person name="Ustyantsev K."/>
            <person name="Genaev M.A."/>
            <person name="Blinov A.G."/>
            <person name="Mazur A."/>
            <person name="Boulygina E."/>
            <person name="Tsygankova S."/>
            <person name="Khrameeva E."/>
            <person name="Chekanov N."/>
            <person name="Fan G."/>
            <person name="Xiao A."/>
            <person name="Zhang H."/>
            <person name="Xu X."/>
            <person name="Yang H."/>
            <person name="Solovyev V."/>
            <person name="Lee S.M."/>
            <person name="Liu X."/>
            <person name="Afonnikov D.A."/>
            <person name="Skryabin K.G."/>
        </authorList>
    </citation>
    <scope>NUCLEOTIDE SEQUENCE [LARGE SCALE GENOMIC DNA]</scope>
    <source>
        <strain evidence="2">AK-0245</strain>
        <tissue evidence="2">Whole organism</tissue>
    </source>
</reference>
<evidence type="ECO:0000313" key="2">
    <source>
        <dbReference type="EMBL" id="TGZ72142.1"/>
    </source>
</evidence>
<sequence>MHSHIIGLLLLVLALFCETTLVKPALYRGPPRVKEIGKVPVKYVFTHEILPVPIKENELHGYGAKHYVTTKPKVEVTVVTRVIEEVPFVIPSKNMHHHRAGRRQWHRVPTKHTNKRVRPSSIKHALGTYKLGHSIPLQKNLRQFTPHLRMDDSWSYVDYSPAYKNSDYV</sequence>
<dbReference type="AlphaFoldDB" id="A0A4S2M6Z6"/>
<proteinExistence type="predicted"/>